<reference evidence="2 3" key="1">
    <citation type="submission" date="2014-04" db="EMBL/GenBank/DDBJ databases">
        <authorList>
            <consortium name="DOE Joint Genome Institute"/>
            <person name="Kuo A."/>
            <person name="Kohler A."/>
            <person name="Nagy L.G."/>
            <person name="Floudas D."/>
            <person name="Copeland A."/>
            <person name="Barry K.W."/>
            <person name="Cichocki N."/>
            <person name="Veneault-Fourrey C."/>
            <person name="LaButti K."/>
            <person name="Lindquist E.A."/>
            <person name="Lipzen A."/>
            <person name="Lundell T."/>
            <person name="Morin E."/>
            <person name="Murat C."/>
            <person name="Sun H."/>
            <person name="Tunlid A."/>
            <person name="Henrissat B."/>
            <person name="Grigoriev I.V."/>
            <person name="Hibbett D.S."/>
            <person name="Martin F."/>
            <person name="Nordberg H.P."/>
            <person name="Cantor M.N."/>
            <person name="Hua S.X."/>
        </authorList>
    </citation>
    <scope>NUCLEOTIDE SEQUENCE [LARGE SCALE GENOMIC DNA]</scope>
    <source>
        <strain evidence="2 3">LaAM-08-1</strain>
    </source>
</reference>
<sequence length="452" mass="50801">MSLRNPETGLAYLPLEILEACISASDTTSWLSLASVSKIFHSLTTRSLYRDISLGSPLSVIACCHTLLSNSTAASSVRTLLINHSPNKPAELNQNDFSSYYASFRDALKSLVGIRALRLLVEDPSLVFVLKDSVLPRLQHFECRLILSSPLISFLNRHPTVNYLEVSPHEDIISSVKPTLPPLYLPELEYFAGNGESLSAMSPPIPLRAAFLSWGAVDSSPEVAIAVLERHSGDSLNVISCRRRGWNLDLVDMISTRLPYIYSLHITNILVVDSYPTEAYLEAIWSYLKRFKNLQRLVLNCVDVYGIADLACRMDVDFLIITSWGEACPSLMEISLPHSGRLSWHRITENFWIPDIENVNGSTWLYTAIISDKYPGWHTLVNKAEKRIHENLLNPMDLDWLAAVFHLMERRSRCDFVVGVEVEEAEEVEEDENTSKEFSAGDVNEDDVDEAV</sequence>
<organism evidence="2 3">
    <name type="scientific">Laccaria amethystina LaAM-08-1</name>
    <dbReference type="NCBI Taxonomy" id="1095629"/>
    <lineage>
        <taxon>Eukaryota</taxon>
        <taxon>Fungi</taxon>
        <taxon>Dikarya</taxon>
        <taxon>Basidiomycota</taxon>
        <taxon>Agaricomycotina</taxon>
        <taxon>Agaricomycetes</taxon>
        <taxon>Agaricomycetidae</taxon>
        <taxon>Agaricales</taxon>
        <taxon>Agaricineae</taxon>
        <taxon>Hydnangiaceae</taxon>
        <taxon>Laccaria</taxon>
    </lineage>
</organism>
<name>A0A0C9XFS0_9AGAR</name>
<dbReference type="STRING" id="1095629.A0A0C9XFS0"/>
<dbReference type="OrthoDB" id="3190489at2759"/>
<dbReference type="Proteomes" id="UP000054477">
    <property type="component" value="Unassembled WGS sequence"/>
</dbReference>
<feature type="region of interest" description="Disordered" evidence="1">
    <location>
        <begin position="424"/>
        <end position="452"/>
    </location>
</feature>
<dbReference type="AlphaFoldDB" id="A0A0C9XFS0"/>
<evidence type="ECO:0000313" key="2">
    <source>
        <dbReference type="EMBL" id="KIK00454.1"/>
    </source>
</evidence>
<proteinExistence type="predicted"/>
<evidence type="ECO:0000313" key="3">
    <source>
        <dbReference type="Proteomes" id="UP000054477"/>
    </source>
</evidence>
<feature type="compositionally biased region" description="Acidic residues" evidence="1">
    <location>
        <begin position="443"/>
        <end position="452"/>
    </location>
</feature>
<keyword evidence="3" id="KW-1185">Reference proteome</keyword>
<protein>
    <submittedName>
        <fullName evidence="2">Unplaced genomic scaffold K443scaffold_90, whole genome shotgun sequence</fullName>
    </submittedName>
</protein>
<reference evidence="3" key="2">
    <citation type="submission" date="2015-01" db="EMBL/GenBank/DDBJ databases">
        <title>Evolutionary Origins and Diversification of the Mycorrhizal Mutualists.</title>
        <authorList>
            <consortium name="DOE Joint Genome Institute"/>
            <consortium name="Mycorrhizal Genomics Consortium"/>
            <person name="Kohler A."/>
            <person name="Kuo A."/>
            <person name="Nagy L.G."/>
            <person name="Floudas D."/>
            <person name="Copeland A."/>
            <person name="Barry K.W."/>
            <person name="Cichocki N."/>
            <person name="Veneault-Fourrey C."/>
            <person name="LaButti K."/>
            <person name="Lindquist E.A."/>
            <person name="Lipzen A."/>
            <person name="Lundell T."/>
            <person name="Morin E."/>
            <person name="Murat C."/>
            <person name="Riley R."/>
            <person name="Ohm R."/>
            <person name="Sun H."/>
            <person name="Tunlid A."/>
            <person name="Henrissat B."/>
            <person name="Grigoriev I.V."/>
            <person name="Hibbett D.S."/>
            <person name="Martin F."/>
        </authorList>
    </citation>
    <scope>NUCLEOTIDE SEQUENCE [LARGE SCALE GENOMIC DNA]</scope>
    <source>
        <strain evidence="3">LaAM-08-1</strain>
    </source>
</reference>
<dbReference type="EMBL" id="KN838625">
    <property type="protein sequence ID" value="KIK00454.1"/>
    <property type="molecule type" value="Genomic_DNA"/>
</dbReference>
<accession>A0A0C9XFS0</accession>
<evidence type="ECO:0000256" key="1">
    <source>
        <dbReference type="SAM" id="MobiDB-lite"/>
    </source>
</evidence>
<gene>
    <name evidence="2" type="ORF">K443DRAFT_679172</name>
</gene>
<dbReference type="HOGENOM" id="CLU_048772_0_0_1"/>